<feature type="compositionally biased region" description="Polar residues" evidence="1">
    <location>
        <begin position="18"/>
        <end position="32"/>
    </location>
</feature>
<evidence type="ECO:0000313" key="3">
    <source>
        <dbReference type="Proteomes" id="UP000184388"/>
    </source>
</evidence>
<dbReference type="AlphaFoldDB" id="A0A9X8N4R3"/>
<evidence type="ECO:0000313" key="2">
    <source>
        <dbReference type="EMBL" id="SHM94627.1"/>
    </source>
</evidence>
<reference evidence="3" key="1">
    <citation type="submission" date="2016-11" db="EMBL/GenBank/DDBJ databases">
        <authorList>
            <person name="Jaros S."/>
            <person name="Januszkiewicz K."/>
            <person name="Wedrychowicz H."/>
        </authorList>
    </citation>
    <scope>NUCLEOTIDE SEQUENCE [LARGE SCALE GENOMIC DNA]</scope>
    <source>
        <strain evidence="3">CGMCC 4.3555</strain>
    </source>
</reference>
<evidence type="ECO:0008006" key="4">
    <source>
        <dbReference type="Google" id="ProtNLM"/>
    </source>
</evidence>
<feature type="region of interest" description="Disordered" evidence="1">
    <location>
        <begin position="1"/>
        <end position="37"/>
    </location>
</feature>
<name>A0A9X8N4R3_9ACTN</name>
<comment type="caution">
    <text evidence="2">The sequence shown here is derived from an EMBL/GenBank/DDBJ whole genome shotgun (WGS) entry which is preliminary data.</text>
</comment>
<dbReference type="EMBL" id="FRBK01000016">
    <property type="protein sequence ID" value="SHM94627.1"/>
    <property type="molecule type" value="Genomic_DNA"/>
</dbReference>
<evidence type="ECO:0000256" key="1">
    <source>
        <dbReference type="SAM" id="MobiDB-lite"/>
    </source>
</evidence>
<proteinExistence type="predicted"/>
<sequence>MWPGLPRASHPRYRPGMSRSSSGRTAGDQPSSPVRLDPLAPAAVTADGPVTADDLADAVRLAVELLRGAPTTAWENGAKAGSLDWDCWETVEHLSDDLFSYAAQLGPGTPPLDREVPFSWHRKRPGGPANAVHADRAAGPAGLLQTLEACGALLVAMVRTTPPQVRAHHVFGVSDPEGFAAMGIVETVVHTHDLAAGLGLDWDPPAGVCARVLARLFPDAPVGAEPWPTLLWATGRTALPGHPRRTQWRWDGRVRS</sequence>
<accession>A0A9X8N4R3</accession>
<dbReference type="Proteomes" id="UP000184388">
    <property type="component" value="Unassembled WGS sequence"/>
</dbReference>
<gene>
    <name evidence="2" type="ORF">SAMN05216268_116203</name>
</gene>
<organism evidence="2 3">
    <name type="scientific">Streptomyces yunnanensis</name>
    <dbReference type="NCBI Taxonomy" id="156453"/>
    <lineage>
        <taxon>Bacteria</taxon>
        <taxon>Bacillati</taxon>
        <taxon>Actinomycetota</taxon>
        <taxon>Actinomycetes</taxon>
        <taxon>Kitasatosporales</taxon>
        <taxon>Streptomycetaceae</taxon>
        <taxon>Streptomyces</taxon>
    </lineage>
</organism>
<protein>
    <recommendedName>
        <fullName evidence="4">Mycothiol maleylpyruvate isomerase N-terminal domain-containing protein</fullName>
    </recommendedName>
</protein>